<name>A0AAU7TWR9_9GAMM</name>
<feature type="domain" description="Fimbrial-type adhesion" evidence="2">
    <location>
        <begin position="30"/>
        <end position="156"/>
    </location>
</feature>
<dbReference type="InterPro" id="IPR036937">
    <property type="entry name" value="Adhesion_dom_fimbrial_sf"/>
</dbReference>
<organism evidence="3">
    <name type="scientific">Pantoea sp. BJ2</name>
    <dbReference type="NCBI Taxonomy" id="3141322"/>
    <lineage>
        <taxon>Bacteria</taxon>
        <taxon>Pseudomonadati</taxon>
        <taxon>Pseudomonadota</taxon>
        <taxon>Gammaproteobacteria</taxon>
        <taxon>Enterobacterales</taxon>
        <taxon>Erwiniaceae</taxon>
        <taxon>Pantoea</taxon>
    </lineage>
</organism>
<dbReference type="Gene3D" id="2.60.40.1090">
    <property type="entry name" value="Fimbrial-type adhesion domain"/>
    <property type="match status" value="1"/>
</dbReference>
<keyword evidence="1" id="KW-0732">Signal</keyword>
<evidence type="ECO:0000256" key="1">
    <source>
        <dbReference type="SAM" id="SignalP"/>
    </source>
</evidence>
<dbReference type="RefSeq" id="WP_350261335.1">
    <property type="nucleotide sequence ID" value="NZ_CP158292.1"/>
</dbReference>
<reference evidence="3" key="1">
    <citation type="submission" date="2024-06" db="EMBL/GenBank/DDBJ databases">
        <title>Multiomics insights into the TNT degradation mechanism by Pantoea sp. BJ2 isolated from an ammunition destruction site.</title>
        <authorList>
            <person name="Luo J."/>
        </authorList>
    </citation>
    <scope>NUCLEOTIDE SEQUENCE</scope>
    <source>
        <strain evidence="3">BJ2</strain>
    </source>
</reference>
<evidence type="ECO:0000259" key="2">
    <source>
        <dbReference type="Pfam" id="PF00419"/>
    </source>
</evidence>
<dbReference type="SUPFAM" id="SSF49401">
    <property type="entry name" value="Bacterial adhesins"/>
    <property type="match status" value="1"/>
</dbReference>
<dbReference type="GO" id="GO:0009289">
    <property type="term" value="C:pilus"/>
    <property type="evidence" value="ECO:0007669"/>
    <property type="project" value="InterPro"/>
</dbReference>
<dbReference type="GO" id="GO:0043709">
    <property type="term" value="P:cell adhesion involved in single-species biofilm formation"/>
    <property type="evidence" value="ECO:0007669"/>
    <property type="project" value="TreeGrafter"/>
</dbReference>
<dbReference type="EMBL" id="CP158292">
    <property type="protein sequence ID" value="XBV44804.1"/>
    <property type="molecule type" value="Genomic_DNA"/>
</dbReference>
<protein>
    <submittedName>
        <fullName evidence="3">Fimbrial protein</fullName>
    </submittedName>
</protein>
<dbReference type="PANTHER" id="PTHR33420:SF33">
    <property type="entry name" value="MINOR FIMBRIAL SUBUNIT"/>
    <property type="match status" value="1"/>
</dbReference>
<accession>A0AAU7TWR9</accession>
<evidence type="ECO:0000313" key="3">
    <source>
        <dbReference type="EMBL" id="XBV44804.1"/>
    </source>
</evidence>
<dbReference type="PANTHER" id="PTHR33420">
    <property type="entry name" value="FIMBRIAL SUBUNIT ELFA-RELATED"/>
    <property type="match status" value="1"/>
</dbReference>
<dbReference type="InterPro" id="IPR050263">
    <property type="entry name" value="Bact_Fimbrial_Adh_Pro"/>
</dbReference>
<feature type="signal peptide" evidence="1">
    <location>
        <begin position="1"/>
        <end position="20"/>
    </location>
</feature>
<dbReference type="InterPro" id="IPR008966">
    <property type="entry name" value="Adhesion_dom_sf"/>
</dbReference>
<dbReference type="AlphaFoldDB" id="A0AAU7TWR9"/>
<dbReference type="Pfam" id="PF00419">
    <property type="entry name" value="Fimbrial"/>
    <property type="match status" value="1"/>
</dbReference>
<proteinExistence type="predicted"/>
<dbReference type="InterPro" id="IPR000259">
    <property type="entry name" value="Adhesion_dom_fimbrial"/>
</dbReference>
<feature type="chain" id="PRO_5043997680" evidence="1">
    <location>
        <begin position="21"/>
        <end position="156"/>
    </location>
</feature>
<gene>
    <name evidence="3" type="ORF">AAF463_00230</name>
</gene>
<sequence length="156" mass="16539">MKLKVYLACLALGLSFNTLANTRLHGVLIEPPTCEVSSGEPISVDFGEVGVNNVDGQNYIKDIPYSLSCNSSPAGFDLYLKMSGTVTTYDTAALQTDISDLGIRIFQNGNALQINNEILIDPANPPELKAVPVKEPGSTLSAAPFSASATLTAEFQ</sequence>